<accession>J9G0L8</accession>
<gene>
    <name evidence="1" type="ORF">EVA_16541</name>
</gene>
<comment type="caution">
    <text evidence="1">The sequence shown here is derived from an EMBL/GenBank/DDBJ whole genome shotgun (WGS) entry which is preliminary data.</text>
</comment>
<evidence type="ECO:0008006" key="2">
    <source>
        <dbReference type="Google" id="ProtNLM"/>
    </source>
</evidence>
<proteinExistence type="predicted"/>
<dbReference type="EMBL" id="AMCI01005850">
    <property type="protein sequence ID" value="EJW95352.1"/>
    <property type="molecule type" value="Genomic_DNA"/>
</dbReference>
<protein>
    <recommendedName>
        <fullName evidence="2">DNA-binding protein</fullName>
    </recommendedName>
</protein>
<sequence length="92" mass="10582">MKNNNEKSLKSNIIIYTTEDGLAKIETTFDEDTVWLSMDQMAELFQRDKSTISRHIKNIFTEGELQRDSVVANFATTAADGKYIRSITITWM</sequence>
<dbReference type="AlphaFoldDB" id="J9G0L8"/>
<name>J9G0L8_9ZZZZ</name>
<evidence type="ECO:0000313" key="1">
    <source>
        <dbReference type="EMBL" id="EJW95352.1"/>
    </source>
</evidence>
<dbReference type="PANTHER" id="PTHR35810">
    <property type="entry name" value="CYTOPLASMIC PROTEIN-RELATED"/>
    <property type="match status" value="1"/>
</dbReference>
<organism evidence="1">
    <name type="scientific">gut metagenome</name>
    <dbReference type="NCBI Taxonomy" id="749906"/>
    <lineage>
        <taxon>unclassified sequences</taxon>
        <taxon>metagenomes</taxon>
        <taxon>organismal metagenomes</taxon>
    </lineage>
</organism>
<dbReference type="PANTHER" id="PTHR35810:SF1">
    <property type="entry name" value="CYTOPLASMIC PROTEIN"/>
    <property type="match status" value="1"/>
</dbReference>
<reference evidence="1" key="1">
    <citation type="journal article" date="2012" name="PLoS ONE">
        <title>Gene sets for utilization of primary and secondary nutrition supplies in the distal gut of endangered iberian lynx.</title>
        <authorList>
            <person name="Alcaide M."/>
            <person name="Messina E."/>
            <person name="Richter M."/>
            <person name="Bargiela R."/>
            <person name="Peplies J."/>
            <person name="Huws S.A."/>
            <person name="Newbold C.J."/>
            <person name="Golyshin P.N."/>
            <person name="Simon M.A."/>
            <person name="Lopez G."/>
            <person name="Yakimov M.M."/>
            <person name="Ferrer M."/>
        </authorList>
    </citation>
    <scope>NUCLEOTIDE SEQUENCE</scope>
</reference>